<gene>
    <name evidence="2" type="primary">Vigan.09G160300</name>
    <name evidence="2" type="ORF">VIGAN_09160300</name>
</gene>
<evidence type="ECO:0000313" key="3">
    <source>
        <dbReference type="Proteomes" id="UP000291084"/>
    </source>
</evidence>
<accession>A0A0S3SZ73</accession>
<proteinExistence type="predicted"/>
<dbReference type="Proteomes" id="UP000291084">
    <property type="component" value="Chromosome 9"/>
</dbReference>
<protein>
    <submittedName>
        <fullName evidence="2">Uncharacterized protein</fullName>
    </submittedName>
</protein>
<keyword evidence="3" id="KW-1185">Reference proteome</keyword>
<dbReference type="AlphaFoldDB" id="A0A0S3SZ73"/>
<reference evidence="2 3" key="1">
    <citation type="journal article" date="2015" name="Sci. Rep.">
        <title>The power of single molecule real-time sequencing technology in the de novo assembly of a eukaryotic genome.</title>
        <authorList>
            <person name="Sakai H."/>
            <person name="Naito K."/>
            <person name="Ogiso-Tanaka E."/>
            <person name="Takahashi Y."/>
            <person name="Iseki K."/>
            <person name="Muto C."/>
            <person name="Satou K."/>
            <person name="Teruya K."/>
            <person name="Shiroma A."/>
            <person name="Shimoji M."/>
            <person name="Hirano T."/>
            <person name="Itoh T."/>
            <person name="Kaga A."/>
            <person name="Tomooka N."/>
        </authorList>
    </citation>
    <scope>NUCLEOTIDE SEQUENCE [LARGE SCALE GENOMIC DNA]</scope>
    <source>
        <strain evidence="3">cv. Shumari</strain>
    </source>
</reference>
<dbReference type="EMBL" id="AP015042">
    <property type="protein sequence ID" value="BAT98003.1"/>
    <property type="molecule type" value="Genomic_DNA"/>
</dbReference>
<feature type="chain" id="PRO_5006618801" evidence="1">
    <location>
        <begin position="19"/>
        <end position="72"/>
    </location>
</feature>
<organism evidence="2 3">
    <name type="scientific">Vigna angularis var. angularis</name>
    <dbReference type="NCBI Taxonomy" id="157739"/>
    <lineage>
        <taxon>Eukaryota</taxon>
        <taxon>Viridiplantae</taxon>
        <taxon>Streptophyta</taxon>
        <taxon>Embryophyta</taxon>
        <taxon>Tracheophyta</taxon>
        <taxon>Spermatophyta</taxon>
        <taxon>Magnoliopsida</taxon>
        <taxon>eudicotyledons</taxon>
        <taxon>Gunneridae</taxon>
        <taxon>Pentapetalae</taxon>
        <taxon>rosids</taxon>
        <taxon>fabids</taxon>
        <taxon>Fabales</taxon>
        <taxon>Fabaceae</taxon>
        <taxon>Papilionoideae</taxon>
        <taxon>50 kb inversion clade</taxon>
        <taxon>NPAAA clade</taxon>
        <taxon>indigoferoid/millettioid clade</taxon>
        <taxon>Phaseoleae</taxon>
        <taxon>Vigna</taxon>
    </lineage>
</organism>
<feature type="non-terminal residue" evidence="2">
    <location>
        <position position="1"/>
    </location>
</feature>
<keyword evidence="1" id="KW-0732">Signal</keyword>
<feature type="signal peptide" evidence="1">
    <location>
        <begin position="1"/>
        <end position="18"/>
    </location>
</feature>
<name>A0A0S3SZ73_PHAAN</name>
<sequence>ARAVILVLLLFVLICREGGNFLPSPFSNFVWVVLCLIDALQECWSLILYRWWWEHVILVPIRLGFRFQFLDF</sequence>
<evidence type="ECO:0000256" key="1">
    <source>
        <dbReference type="SAM" id="SignalP"/>
    </source>
</evidence>
<evidence type="ECO:0000313" key="2">
    <source>
        <dbReference type="EMBL" id="BAT98003.1"/>
    </source>
</evidence>